<gene>
    <name evidence="1" type="ORF">QFC20_007110</name>
</gene>
<name>A0ACC2V3C7_9TREE</name>
<reference evidence="1" key="1">
    <citation type="submission" date="2023-04" db="EMBL/GenBank/DDBJ databases">
        <title>Draft Genome sequencing of Naganishia species isolated from polar environments using Oxford Nanopore Technology.</title>
        <authorList>
            <person name="Leo P."/>
            <person name="Venkateswaran K."/>
        </authorList>
    </citation>
    <scope>NUCLEOTIDE SEQUENCE</scope>
    <source>
        <strain evidence="1">MNA-CCFEE 5262</strain>
    </source>
</reference>
<organism evidence="1 2">
    <name type="scientific">Naganishia adeliensis</name>
    <dbReference type="NCBI Taxonomy" id="92952"/>
    <lineage>
        <taxon>Eukaryota</taxon>
        <taxon>Fungi</taxon>
        <taxon>Dikarya</taxon>
        <taxon>Basidiomycota</taxon>
        <taxon>Agaricomycotina</taxon>
        <taxon>Tremellomycetes</taxon>
        <taxon>Filobasidiales</taxon>
        <taxon>Filobasidiaceae</taxon>
        <taxon>Naganishia</taxon>
    </lineage>
</organism>
<proteinExistence type="predicted"/>
<evidence type="ECO:0000313" key="2">
    <source>
        <dbReference type="Proteomes" id="UP001230649"/>
    </source>
</evidence>
<comment type="caution">
    <text evidence="1">The sequence shown here is derived from an EMBL/GenBank/DDBJ whole genome shotgun (WGS) entry which is preliminary data.</text>
</comment>
<keyword evidence="2" id="KW-1185">Reference proteome</keyword>
<protein>
    <submittedName>
        <fullName evidence="1">Uncharacterized protein</fullName>
    </submittedName>
</protein>
<sequence>MEELIASMNHSVHVGRQGYDLTALQLSKTLAYNSDPYAFARHAPSQPPSADSGQPHNSHAHFSSAQTAKPARPMITPTASFRGAVDWGRSTRRPDSLDQDDTSITETPDQAQEDTCMDTSQHPSSSERHYVPPIAASNPPKTDDYSAFEQDAFAPLNPTPFGTQPTSTPVDPWAAFRLKAPPPTTSHSFQQQDRSHVVDQPMPHQTYANNSQQRY</sequence>
<dbReference type="EMBL" id="JASBWS010000153">
    <property type="protein sequence ID" value="KAJ9093507.1"/>
    <property type="molecule type" value="Genomic_DNA"/>
</dbReference>
<accession>A0ACC2V3C7</accession>
<dbReference type="Proteomes" id="UP001230649">
    <property type="component" value="Unassembled WGS sequence"/>
</dbReference>
<evidence type="ECO:0000313" key="1">
    <source>
        <dbReference type="EMBL" id="KAJ9093507.1"/>
    </source>
</evidence>